<keyword evidence="2 3" id="KW-0802">TPR repeat</keyword>
<dbReference type="SUPFAM" id="SSF52833">
    <property type="entry name" value="Thioredoxin-like"/>
    <property type="match status" value="1"/>
</dbReference>
<evidence type="ECO:0000256" key="3">
    <source>
        <dbReference type="PROSITE-ProRule" id="PRU00339"/>
    </source>
</evidence>
<evidence type="ECO:0000313" key="6">
    <source>
        <dbReference type="Proteomes" id="UP001515500"/>
    </source>
</evidence>
<dbReference type="FunFam" id="3.40.30.10:FF:000211">
    <property type="entry name" value="TPR repeat-containing thioredoxin TTL4"/>
    <property type="match status" value="1"/>
</dbReference>
<feature type="region of interest" description="Disordered" evidence="4">
    <location>
        <begin position="1"/>
        <end position="110"/>
    </location>
</feature>
<evidence type="ECO:0000256" key="2">
    <source>
        <dbReference type="ARBA" id="ARBA00022803"/>
    </source>
</evidence>
<dbReference type="InterPro" id="IPR044534">
    <property type="entry name" value="TTL1-4"/>
</dbReference>
<evidence type="ECO:0000259" key="5">
    <source>
        <dbReference type="Pfam" id="PF00085"/>
    </source>
</evidence>
<dbReference type="InterPro" id="IPR036249">
    <property type="entry name" value="Thioredoxin-like_sf"/>
</dbReference>
<dbReference type="PROSITE" id="PS50005">
    <property type="entry name" value="TPR"/>
    <property type="match status" value="1"/>
</dbReference>
<sequence length="656" mass="70933">MSHSLSNRFHSDLCIDGTNDKPDSKDFADLGSPVSPLRNLRAAPAATQTSSSSSSSGSVSGKPPPNVAARRSDCVIPGRLSHSGELSASSECCPTGPNSRPGHRRSGSGQLFYSSAAMGSSTASSPVSNVLPAGNICPSGRIGKSGMMSRSSTRSDVLGSGTGNYGHGSIIRGGSSPAKASMDAEELTKAGNEHYKRGQFSEALKLYDRAVAMCSDNASCRSNRAAALAALGRLCEAVKECEDAVRLDQGNAKAHQRLASLHLRLGQVENAKKHLFLSSRQPDPVEVHKMEQVERYLERCAESRKIGDWKSALRESDAAIAAGADSSPLINTSRAEALLRLHRLEEADLAISSASKLANSSPSSSANKFFGMILDSYIYIVQAQVEMALGRFETAVKMAEKSKQVDPRNVEVTVMLNNVKSVARARTQGNEFFNSGKFAEACIAYGEGLRCDPSNPVLYCNRAACRSKLGQWEKSIEDCNEALKIQANYTKALLRRAASYGKLERWADSVRDYEVLSKELPGDKEVAEALFHARISLKASRGEEISNLKFGGEVEEITSVEQFQAAISLPGVSVVHFVTTSNLQCNKITPFVDDLCTRYPSVNFLKVDINESVAVAKAENVRIVPTVKIYKNRVRVKEMICPSHQVLECSVRHYVL</sequence>
<dbReference type="SUPFAM" id="SSF48452">
    <property type="entry name" value="TPR-like"/>
    <property type="match status" value="2"/>
</dbReference>
<dbReference type="GO" id="GO:0005737">
    <property type="term" value="C:cytoplasm"/>
    <property type="evidence" value="ECO:0007669"/>
    <property type="project" value="TreeGrafter"/>
</dbReference>
<dbReference type="Pfam" id="PF00515">
    <property type="entry name" value="TPR_1"/>
    <property type="match status" value="1"/>
</dbReference>
<organism evidence="6 7">
    <name type="scientific">Dioscorea cayennensis subsp. rotundata</name>
    <name type="common">White Guinea yam</name>
    <name type="synonym">Dioscorea rotundata</name>
    <dbReference type="NCBI Taxonomy" id="55577"/>
    <lineage>
        <taxon>Eukaryota</taxon>
        <taxon>Viridiplantae</taxon>
        <taxon>Streptophyta</taxon>
        <taxon>Embryophyta</taxon>
        <taxon>Tracheophyta</taxon>
        <taxon>Spermatophyta</taxon>
        <taxon>Magnoliopsida</taxon>
        <taxon>Liliopsida</taxon>
        <taxon>Dioscoreales</taxon>
        <taxon>Dioscoreaceae</taxon>
        <taxon>Dioscorea</taxon>
    </lineage>
</organism>
<feature type="region of interest" description="Disordered" evidence="4">
    <location>
        <begin position="141"/>
        <end position="183"/>
    </location>
</feature>
<evidence type="ECO:0000313" key="7">
    <source>
        <dbReference type="RefSeq" id="XP_039122439.1"/>
    </source>
</evidence>
<gene>
    <name evidence="7" type="primary">LOC120258993</name>
</gene>
<dbReference type="Proteomes" id="UP001515500">
    <property type="component" value="Chromosome 4"/>
</dbReference>
<keyword evidence="6" id="KW-1185">Reference proteome</keyword>
<proteinExistence type="predicted"/>
<dbReference type="PANTHER" id="PTHR46050:SF29">
    <property type="entry name" value="TPR REPEAT-CONTAINING THIOREDOXIN TTL4"/>
    <property type="match status" value="1"/>
</dbReference>
<keyword evidence="1" id="KW-0677">Repeat</keyword>
<dbReference type="Gene3D" id="1.25.40.10">
    <property type="entry name" value="Tetratricopeptide repeat domain"/>
    <property type="match status" value="1"/>
</dbReference>
<feature type="compositionally biased region" description="Low complexity" evidence="4">
    <location>
        <begin position="50"/>
        <end position="61"/>
    </location>
</feature>
<dbReference type="CDD" id="cd02947">
    <property type="entry name" value="TRX_family"/>
    <property type="match status" value="1"/>
</dbReference>
<evidence type="ECO:0000256" key="4">
    <source>
        <dbReference type="SAM" id="MobiDB-lite"/>
    </source>
</evidence>
<feature type="compositionally biased region" description="Basic and acidic residues" evidence="4">
    <location>
        <begin position="9"/>
        <end position="28"/>
    </location>
</feature>
<dbReference type="AlphaFoldDB" id="A0AB40B5W5"/>
<dbReference type="PANTHER" id="PTHR46050">
    <property type="entry name" value="TPR REPEAT-CONTAINING THIOREDOXIN"/>
    <property type="match status" value="1"/>
</dbReference>
<reference evidence="7" key="1">
    <citation type="submission" date="2025-08" db="UniProtKB">
        <authorList>
            <consortium name="RefSeq"/>
        </authorList>
    </citation>
    <scope>IDENTIFICATION</scope>
</reference>
<evidence type="ECO:0000256" key="1">
    <source>
        <dbReference type="ARBA" id="ARBA00022737"/>
    </source>
</evidence>
<dbReference type="RefSeq" id="XP_039122439.1">
    <property type="nucleotide sequence ID" value="XM_039266505.1"/>
</dbReference>
<dbReference type="GeneID" id="120258993"/>
<dbReference type="Pfam" id="PF13414">
    <property type="entry name" value="TPR_11"/>
    <property type="match status" value="1"/>
</dbReference>
<protein>
    <submittedName>
        <fullName evidence="7">LOW QUALITY PROTEIN: inactive TPR repeat-containing thioredoxin TTL3-like</fullName>
    </submittedName>
</protein>
<name>A0AB40B5W5_DIOCR</name>
<feature type="compositionally biased region" description="Polar residues" evidence="4">
    <location>
        <begin position="84"/>
        <end position="98"/>
    </location>
</feature>
<dbReference type="InterPro" id="IPR019734">
    <property type="entry name" value="TPR_rpt"/>
</dbReference>
<dbReference type="Pfam" id="PF00085">
    <property type="entry name" value="Thioredoxin"/>
    <property type="match status" value="1"/>
</dbReference>
<dbReference type="GO" id="GO:0006950">
    <property type="term" value="P:response to stress"/>
    <property type="evidence" value="ECO:0007669"/>
    <property type="project" value="UniProtKB-ARBA"/>
</dbReference>
<dbReference type="InterPro" id="IPR013766">
    <property type="entry name" value="Thioredoxin_domain"/>
</dbReference>
<dbReference type="InterPro" id="IPR011990">
    <property type="entry name" value="TPR-like_helical_dom_sf"/>
</dbReference>
<accession>A0AB40B5W5</accession>
<dbReference type="SMART" id="SM00028">
    <property type="entry name" value="TPR"/>
    <property type="match status" value="8"/>
</dbReference>
<feature type="domain" description="Thioredoxin" evidence="5">
    <location>
        <begin position="558"/>
        <end position="640"/>
    </location>
</feature>
<dbReference type="Gene3D" id="3.40.30.10">
    <property type="entry name" value="Glutaredoxin"/>
    <property type="match status" value="1"/>
</dbReference>
<feature type="repeat" description="TPR" evidence="3">
    <location>
        <begin position="184"/>
        <end position="217"/>
    </location>
</feature>